<gene>
    <name evidence="7" type="ORF">LTR69_007878</name>
</gene>
<dbReference type="PANTHER" id="PTHR35042:SF1">
    <property type="entry name" value="DUF1772-DOMAIN-CONTAINING PROTEIN"/>
    <property type="match status" value="1"/>
</dbReference>
<evidence type="ECO:0000313" key="8">
    <source>
        <dbReference type="Proteomes" id="UP001345691"/>
    </source>
</evidence>
<keyword evidence="2 6" id="KW-0812">Transmembrane</keyword>
<feature type="transmembrane region" description="Helical" evidence="6">
    <location>
        <begin position="139"/>
        <end position="159"/>
    </location>
</feature>
<accession>A0ABR0J569</accession>
<evidence type="ECO:0000256" key="3">
    <source>
        <dbReference type="ARBA" id="ARBA00022989"/>
    </source>
</evidence>
<dbReference type="PANTHER" id="PTHR35042">
    <property type="entry name" value="ANTHRONE OXYGENASE ENCC"/>
    <property type="match status" value="1"/>
</dbReference>
<keyword evidence="8" id="KW-1185">Reference proteome</keyword>
<feature type="transmembrane region" description="Helical" evidence="6">
    <location>
        <begin position="51"/>
        <end position="76"/>
    </location>
</feature>
<evidence type="ECO:0000256" key="6">
    <source>
        <dbReference type="SAM" id="Phobius"/>
    </source>
</evidence>
<evidence type="ECO:0000256" key="2">
    <source>
        <dbReference type="ARBA" id="ARBA00022692"/>
    </source>
</evidence>
<dbReference type="Pfam" id="PF08592">
    <property type="entry name" value="Anthrone_oxy"/>
    <property type="match status" value="1"/>
</dbReference>
<protein>
    <recommendedName>
        <fullName evidence="9">DUF1772 domain-containing protein</fullName>
    </recommendedName>
</protein>
<comment type="subcellular location">
    <subcellularLocation>
        <location evidence="1">Membrane</location>
        <topology evidence="1">Multi-pass membrane protein</topology>
    </subcellularLocation>
</comment>
<evidence type="ECO:0000256" key="5">
    <source>
        <dbReference type="ARBA" id="ARBA00034313"/>
    </source>
</evidence>
<keyword evidence="4 6" id="KW-0472">Membrane</keyword>
<keyword evidence="3 6" id="KW-1133">Transmembrane helix</keyword>
<dbReference type="Proteomes" id="UP001345691">
    <property type="component" value="Unassembled WGS sequence"/>
</dbReference>
<sequence>MDRVEILKATSLVGLTSSLWLSGIYFGSSQLTVPLLFGLPVDTSAKLFKDLYYSGAKTVVPLALLGTVCTGVAGYLDPEKRVGYAIAATSTIGTLAWTRAAMMGNINRLLAIADDKKVKENVRTEEMDQLLRQWQWMNAVRAVLAGVGGVLGLLVTSRIL</sequence>
<dbReference type="InterPro" id="IPR013901">
    <property type="entry name" value="Anthrone_oxy"/>
</dbReference>
<evidence type="ECO:0008006" key="9">
    <source>
        <dbReference type="Google" id="ProtNLM"/>
    </source>
</evidence>
<feature type="transmembrane region" description="Helical" evidence="6">
    <location>
        <begin position="20"/>
        <end position="39"/>
    </location>
</feature>
<evidence type="ECO:0000313" key="7">
    <source>
        <dbReference type="EMBL" id="KAK5056337.1"/>
    </source>
</evidence>
<name>A0ABR0J569_9EURO</name>
<comment type="similarity">
    <text evidence="5">Belongs to the anthrone oxygenase family.</text>
</comment>
<evidence type="ECO:0000256" key="1">
    <source>
        <dbReference type="ARBA" id="ARBA00004141"/>
    </source>
</evidence>
<dbReference type="EMBL" id="JAVRRF010000018">
    <property type="protein sequence ID" value="KAK5056337.1"/>
    <property type="molecule type" value="Genomic_DNA"/>
</dbReference>
<comment type="caution">
    <text evidence="7">The sequence shown here is derived from an EMBL/GenBank/DDBJ whole genome shotgun (WGS) entry which is preliminary data.</text>
</comment>
<reference evidence="7 8" key="1">
    <citation type="submission" date="2023-08" db="EMBL/GenBank/DDBJ databases">
        <title>Black Yeasts Isolated from many extreme environments.</title>
        <authorList>
            <person name="Coleine C."/>
            <person name="Stajich J.E."/>
            <person name="Selbmann L."/>
        </authorList>
    </citation>
    <scope>NUCLEOTIDE SEQUENCE [LARGE SCALE GENOMIC DNA]</scope>
    <source>
        <strain evidence="7 8">CCFEE 6328</strain>
    </source>
</reference>
<proteinExistence type="inferred from homology"/>
<organism evidence="7 8">
    <name type="scientific">Exophiala sideris</name>
    <dbReference type="NCBI Taxonomy" id="1016849"/>
    <lineage>
        <taxon>Eukaryota</taxon>
        <taxon>Fungi</taxon>
        <taxon>Dikarya</taxon>
        <taxon>Ascomycota</taxon>
        <taxon>Pezizomycotina</taxon>
        <taxon>Eurotiomycetes</taxon>
        <taxon>Chaetothyriomycetidae</taxon>
        <taxon>Chaetothyriales</taxon>
        <taxon>Herpotrichiellaceae</taxon>
        <taxon>Exophiala</taxon>
    </lineage>
</organism>
<evidence type="ECO:0000256" key="4">
    <source>
        <dbReference type="ARBA" id="ARBA00023136"/>
    </source>
</evidence>